<accession>A0ABR3YHD5</accession>
<evidence type="ECO:0000259" key="5">
    <source>
        <dbReference type="PROSITE" id="PS50013"/>
    </source>
</evidence>
<evidence type="ECO:0000256" key="1">
    <source>
        <dbReference type="ARBA" id="ARBA00004123"/>
    </source>
</evidence>
<evidence type="ECO:0000256" key="3">
    <source>
        <dbReference type="ARBA" id="ARBA00023242"/>
    </source>
</evidence>
<proteinExistence type="predicted"/>
<reference evidence="6 7" key="1">
    <citation type="journal article" date="2024" name="IMA Fungus">
        <title>IMA Genome - F19 : A genome assembly and annotation guide to empower mycologists, including annotated draft genome sequences of Ceratocystis pirilliformis, Diaporthe australafricana, Fusarium ophioides, Paecilomyces lecythidis, and Sporothrix stenoceras.</title>
        <authorList>
            <person name="Aylward J."/>
            <person name="Wilson A.M."/>
            <person name="Visagie C.M."/>
            <person name="Spraker J."/>
            <person name="Barnes I."/>
            <person name="Buitendag C."/>
            <person name="Ceriani C."/>
            <person name="Del Mar Angel L."/>
            <person name="du Plessis D."/>
            <person name="Fuchs T."/>
            <person name="Gasser K."/>
            <person name="Kramer D."/>
            <person name="Li W."/>
            <person name="Munsamy K."/>
            <person name="Piso A."/>
            <person name="Price J.L."/>
            <person name="Sonnekus B."/>
            <person name="Thomas C."/>
            <person name="van der Nest A."/>
            <person name="van Dijk A."/>
            <person name="van Heerden A."/>
            <person name="van Vuuren N."/>
            <person name="Yilmaz N."/>
            <person name="Duong T.A."/>
            <person name="van der Merwe N.A."/>
            <person name="Wingfield M.J."/>
            <person name="Wingfield B.D."/>
        </authorList>
    </citation>
    <scope>NUCLEOTIDE SEQUENCE [LARGE SCALE GENOMIC DNA]</scope>
    <source>
        <strain evidence="6 7">CMW 5346</strain>
    </source>
</reference>
<dbReference type="InterPro" id="IPR023780">
    <property type="entry name" value="Chromo_domain"/>
</dbReference>
<comment type="caution">
    <text evidence="6">The sequence shown here is derived from an EMBL/GenBank/DDBJ whole genome shotgun (WGS) entry which is preliminary data.</text>
</comment>
<dbReference type="CDD" id="cd00024">
    <property type="entry name" value="CD_CSD"/>
    <property type="match status" value="1"/>
</dbReference>
<dbReference type="InterPro" id="IPR000953">
    <property type="entry name" value="Chromo/chromo_shadow_dom"/>
</dbReference>
<feature type="domain" description="Chromo" evidence="5">
    <location>
        <begin position="103"/>
        <end position="156"/>
    </location>
</feature>
<comment type="subunit">
    <text evidence="2">Component of the NuA4 histone acetyltransferase complex.</text>
</comment>
<feature type="compositionally biased region" description="Basic and acidic residues" evidence="4">
    <location>
        <begin position="50"/>
        <end position="59"/>
    </location>
</feature>
<dbReference type="Pfam" id="PF00385">
    <property type="entry name" value="Chromo"/>
    <property type="match status" value="1"/>
</dbReference>
<name>A0ABR3YHD5_9PEZI</name>
<organism evidence="6 7">
    <name type="scientific">Sporothrix stenoceras</name>
    <dbReference type="NCBI Taxonomy" id="5173"/>
    <lineage>
        <taxon>Eukaryota</taxon>
        <taxon>Fungi</taxon>
        <taxon>Dikarya</taxon>
        <taxon>Ascomycota</taxon>
        <taxon>Pezizomycotina</taxon>
        <taxon>Sordariomycetes</taxon>
        <taxon>Sordariomycetidae</taxon>
        <taxon>Ophiostomatales</taxon>
        <taxon>Ophiostomataceae</taxon>
        <taxon>Sporothrix</taxon>
    </lineage>
</organism>
<dbReference type="SUPFAM" id="SSF54160">
    <property type="entry name" value="Chromo domain-like"/>
    <property type="match status" value="2"/>
</dbReference>
<feature type="compositionally biased region" description="Basic and acidic residues" evidence="4">
    <location>
        <begin position="191"/>
        <end position="202"/>
    </location>
</feature>
<feature type="compositionally biased region" description="Acidic residues" evidence="4">
    <location>
        <begin position="1"/>
        <end position="11"/>
    </location>
</feature>
<feature type="region of interest" description="Disordered" evidence="4">
    <location>
        <begin position="1"/>
        <end position="120"/>
    </location>
</feature>
<keyword evidence="3" id="KW-0539">Nucleus</keyword>
<protein>
    <recommendedName>
        <fullName evidence="5">Chromo domain-containing protein</fullName>
    </recommendedName>
</protein>
<feature type="compositionally biased region" description="Polar residues" evidence="4">
    <location>
        <begin position="63"/>
        <end position="73"/>
    </location>
</feature>
<feature type="compositionally biased region" description="Acidic residues" evidence="4">
    <location>
        <begin position="38"/>
        <end position="47"/>
    </location>
</feature>
<dbReference type="Pfam" id="PF01393">
    <property type="entry name" value="Chromo_shadow"/>
    <property type="match status" value="1"/>
</dbReference>
<feature type="compositionally biased region" description="Basic and acidic residues" evidence="4">
    <location>
        <begin position="75"/>
        <end position="85"/>
    </location>
</feature>
<comment type="subcellular location">
    <subcellularLocation>
        <location evidence="1">Nucleus</location>
    </subcellularLocation>
</comment>
<evidence type="ECO:0000313" key="6">
    <source>
        <dbReference type="EMBL" id="KAL1887739.1"/>
    </source>
</evidence>
<keyword evidence="7" id="KW-1185">Reference proteome</keyword>
<feature type="compositionally biased region" description="Acidic residues" evidence="4">
    <location>
        <begin position="86"/>
        <end position="103"/>
    </location>
</feature>
<dbReference type="InterPro" id="IPR016197">
    <property type="entry name" value="Chromo-like_dom_sf"/>
</dbReference>
<dbReference type="CDD" id="cd18657">
    <property type="entry name" value="CSD_Swi6"/>
    <property type="match status" value="1"/>
</dbReference>
<evidence type="ECO:0000313" key="7">
    <source>
        <dbReference type="Proteomes" id="UP001583186"/>
    </source>
</evidence>
<dbReference type="Gene3D" id="2.40.50.40">
    <property type="match status" value="2"/>
</dbReference>
<dbReference type="SMART" id="SM00298">
    <property type="entry name" value="CHROMO"/>
    <property type="match status" value="1"/>
</dbReference>
<gene>
    <name evidence="6" type="ORF">Sste5346_010032</name>
</gene>
<sequence>MPPALSDDEMSDASGVGAVTTPPPSKRGRKVGSYVDTADNEDEDSNDSSDNAKKRDNGRAKSGTRTNGASSSANKKKEEEVKDQDNGNDDDDDDDDEEEGDEYEVQKIIDHILDENEKPRFRVVWKGYDNPSDHTWEPEDNLKENASEILSEYISKIGGRPKLFEKPTKGKKRGRQPASVSPTTATKRSRKSEDHPVDRESPAEVQKVFKPPAGSWEEEVVDVEMFRGDDGELRVFLTWRNGSKSQHAAQQAYLRCPQRILRFYESRISFKSPTE</sequence>
<dbReference type="Proteomes" id="UP001583186">
    <property type="component" value="Unassembled WGS sequence"/>
</dbReference>
<evidence type="ECO:0000256" key="4">
    <source>
        <dbReference type="SAM" id="MobiDB-lite"/>
    </source>
</evidence>
<dbReference type="InterPro" id="IPR008251">
    <property type="entry name" value="Chromo_shadow_dom"/>
</dbReference>
<dbReference type="EMBL" id="JAWCUI010000110">
    <property type="protein sequence ID" value="KAL1887739.1"/>
    <property type="molecule type" value="Genomic_DNA"/>
</dbReference>
<dbReference type="SMART" id="SM00300">
    <property type="entry name" value="ChSh"/>
    <property type="match status" value="1"/>
</dbReference>
<feature type="compositionally biased region" description="Basic and acidic residues" evidence="4">
    <location>
        <begin position="104"/>
        <end position="120"/>
    </location>
</feature>
<evidence type="ECO:0000256" key="2">
    <source>
        <dbReference type="ARBA" id="ARBA00011353"/>
    </source>
</evidence>
<dbReference type="PANTHER" id="PTHR22812">
    <property type="entry name" value="CHROMOBOX PROTEIN"/>
    <property type="match status" value="1"/>
</dbReference>
<feature type="region of interest" description="Disordered" evidence="4">
    <location>
        <begin position="156"/>
        <end position="211"/>
    </location>
</feature>
<dbReference type="InterPro" id="IPR051219">
    <property type="entry name" value="Heterochromatin_chromo-domain"/>
</dbReference>
<dbReference type="PROSITE" id="PS50013">
    <property type="entry name" value="CHROMO_2"/>
    <property type="match status" value="1"/>
</dbReference>